<evidence type="ECO:0000256" key="8">
    <source>
        <dbReference type="RuleBase" id="RU003942"/>
    </source>
</evidence>
<evidence type="ECO:0000256" key="7">
    <source>
        <dbReference type="ARBA" id="ARBA00038032"/>
    </source>
</evidence>
<evidence type="ECO:0000256" key="4">
    <source>
        <dbReference type="ARBA" id="ARBA00022692"/>
    </source>
</evidence>
<dbReference type="GO" id="GO:0031460">
    <property type="term" value="P:glycine betaine transport"/>
    <property type="evidence" value="ECO:0007669"/>
    <property type="project" value="TreeGrafter"/>
</dbReference>
<name>A0A9X3X768_9BACT</name>
<feature type="transmembrane region" description="Helical" evidence="9">
    <location>
        <begin position="27"/>
        <end position="47"/>
    </location>
</feature>
<dbReference type="AlphaFoldDB" id="A0A9X3X768"/>
<accession>A0A9X3X768</accession>
<dbReference type="GO" id="GO:0005886">
    <property type="term" value="C:plasma membrane"/>
    <property type="evidence" value="ECO:0007669"/>
    <property type="project" value="UniProtKB-SubCell"/>
</dbReference>
<sequence length="136" mass="14444">MPESRVASRAFDKIPAGRYLRGVSTAYVAYGALGLAIALEVVGTTFLQKSEQFTKPIPTAIMAACYLGAFYFLSHALKSIPIGIAYAIWSGLGIVLISTVGYVVFRQRLDLAAVIGLGFIVAGVVIVNIFSSSVTH</sequence>
<comment type="caution">
    <text evidence="10">The sequence shown here is derived from an EMBL/GenBank/DDBJ whole genome shotgun (WGS) entry which is preliminary data.</text>
</comment>
<dbReference type="PANTHER" id="PTHR30561">
    <property type="entry name" value="SMR FAMILY PROTON-DEPENDENT DRUG EFFLUX TRANSPORTER SUGE"/>
    <property type="match status" value="1"/>
</dbReference>
<protein>
    <submittedName>
        <fullName evidence="10">Multidrug efflux SMR transporter</fullName>
    </submittedName>
</protein>
<dbReference type="GO" id="GO:0015220">
    <property type="term" value="F:choline transmembrane transporter activity"/>
    <property type="evidence" value="ECO:0007669"/>
    <property type="project" value="TreeGrafter"/>
</dbReference>
<dbReference type="FunFam" id="1.10.3730.20:FF:000001">
    <property type="entry name" value="Quaternary ammonium compound resistance transporter SugE"/>
    <property type="match status" value="1"/>
</dbReference>
<proteinExistence type="inferred from homology"/>
<dbReference type="InterPro" id="IPR045324">
    <property type="entry name" value="Small_multidrug_res"/>
</dbReference>
<keyword evidence="11" id="KW-1185">Reference proteome</keyword>
<feature type="transmembrane region" description="Helical" evidence="9">
    <location>
        <begin position="59"/>
        <end position="77"/>
    </location>
</feature>
<dbReference type="GO" id="GO:0015297">
    <property type="term" value="F:antiporter activity"/>
    <property type="evidence" value="ECO:0007669"/>
    <property type="project" value="TreeGrafter"/>
</dbReference>
<evidence type="ECO:0000256" key="9">
    <source>
        <dbReference type="SAM" id="Phobius"/>
    </source>
</evidence>
<dbReference type="EMBL" id="JAGTJJ010000027">
    <property type="protein sequence ID" value="MDC3985209.1"/>
    <property type="molecule type" value="Genomic_DNA"/>
</dbReference>
<keyword evidence="6 9" id="KW-0472">Membrane</keyword>
<gene>
    <name evidence="10" type="ORF">KEG57_32325</name>
</gene>
<dbReference type="InterPro" id="IPR000390">
    <property type="entry name" value="Small_drug/metabolite_transptr"/>
</dbReference>
<dbReference type="Proteomes" id="UP001151081">
    <property type="component" value="Unassembled WGS sequence"/>
</dbReference>
<feature type="transmembrane region" description="Helical" evidence="9">
    <location>
        <begin position="83"/>
        <end position="104"/>
    </location>
</feature>
<evidence type="ECO:0000256" key="6">
    <source>
        <dbReference type="ARBA" id="ARBA00023136"/>
    </source>
</evidence>
<feature type="transmembrane region" description="Helical" evidence="9">
    <location>
        <begin position="111"/>
        <end position="130"/>
    </location>
</feature>
<comment type="subcellular location">
    <subcellularLocation>
        <location evidence="1 8">Cell membrane</location>
        <topology evidence="1 8">Multi-pass membrane protein</topology>
    </subcellularLocation>
</comment>
<evidence type="ECO:0000256" key="5">
    <source>
        <dbReference type="ARBA" id="ARBA00022989"/>
    </source>
</evidence>
<evidence type="ECO:0000313" key="11">
    <source>
        <dbReference type="Proteomes" id="UP001151081"/>
    </source>
</evidence>
<keyword evidence="5 9" id="KW-1133">Transmembrane helix</keyword>
<evidence type="ECO:0000256" key="3">
    <source>
        <dbReference type="ARBA" id="ARBA00022475"/>
    </source>
</evidence>
<keyword evidence="3" id="KW-1003">Cell membrane</keyword>
<evidence type="ECO:0000256" key="1">
    <source>
        <dbReference type="ARBA" id="ARBA00004651"/>
    </source>
</evidence>
<dbReference type="Pfam" id="PF00893">
    <property type="entry name" value="Multi_Drug_Res"/>
    <property type="match status" value="1"/>
</dbReference>
<evidence type="ECO:0000256" key="2">
    <source>
        <dbReference type="ARBA" id="ARBA00022448"/>
    </source>
</evidence>
<evidence type="ECO:0000313" key="10">
    <source>
        <dbReference type="EMBL" id="MDC3985209.1"/>
    </source>
</evidence>
<reference evidence="10 11" key="1">
    <citation type="submission" date="2021-04" db="EMBL/GenBank/DDBJ databases">
        <title>Genome analysis of Polyangium sp.</title>
        <authorList>
            <person name="Li Y."/>
            <person name="Wang J."/>
        </authorList>
    </citation>
    <scope>NUCLEOTIDE SEQUENCE [LARGE SCALE GENOMIC DNA]</scope>
    <source>
        <strain evidence="10 11">SDU14</strain>
    </source>
</reference>
<dbReference type="GO" id="GO:1990961">
    <property type="term" value="P:xenobiotic detoxification by transmembrane export across the plasma membrane"/>
    <property type="evidence" value="ECO:0007669"/>
    <property type="project" value="UniProtKB-ARBA"/>
</dbReference>
<dbReference type="SUPFAM" id="SSF103481">
    <property type="entry name" value="Multidrug resistance efflux transporter EmrE"/>
    <property type="match status" value="1"/>
</dbReference>
<dbReference type="InterPro" id="IPR037185">
    <property type="entry name" value="EmrE-like"/>
</dbReference>
<dbReference type="Gene3D" id="1.10.3730.20">
    <property type="match status" value="1"/>
</dbReference>
<keyword evidence="4 8" id="KW-0812">Transmembrane</keyword>
<organism evidence="10 11">
    <name type="scientific">Polyangium jinanense</name>
    <dbReference type="NCBI Taxonomy" id="2829994"/>
    <lineage>
        <taxon>Bacteria</taxon>
        <taxon>Pseudomonadati</taxon>
        <taxon>Myxococcota</taxon>
        <taxon>Polyangia</taxon>
        <taxon>Polyangiales</taxon>
        <taxon>Polyangiaceae</taxon>
        <taxon>Polyangium</taxon>
    </lineage>
</organism>
<dbReference type="GO" id="GO:0015199">
    <property type="term" value="F:amino-acid betaine transmembrane transporter activity"/>
    <property type="evidence" value="ECO:0007669"/>
    <property type="project" value="TreeGrafter"/>
</dbReference>
<keyword evidence="2" id="KW-0813">Transport</keyword>
<dbReference type="PANTHER" id="PTHR30561:SF1">
    <property type="entry name" value="MULTIDRUG TRANSPORTER EMRE"/>
    <property type="match status" value="1"/>
</dbReference>
<comment type="similarity">
    <text evidence="7 8">Belongs to the drug/metabolite transporter (DMT) superfamily. Small multidrug resistance (SMR) (TC 2.A.7.1) family.</text>
</comment>